<dbReference type="AlphaFoldDB" id="A0AA36CBB9"/>
<evidence type="ECO:0000256" key="1">
    <source>
        <dbReference type="SAM" id="MobiDB-lite"/>
    </source>
</evidence>
<name>A0AA36CBB9_9BILA</name>
<evidence type="ECO:0000313" key="2">
    <source>
        <dbReference type="EMBL" id="CAJ0565214.1"/>
    </source>
</evidence>
<protein>
    <submittedName>
        <fullName evidence="2">Uncharacterized protein</fullName>
    </submittedName>
</protein>
<sequence length="119" mass="13410">GQCSHGKDRCPRAGGAAGEIRCFFNKPEDFIGELVSTSDRRYSDPEVRDFFQKVLKKDGVLLIQMIDENGGRLFSSEVVKALWSLWRQSGARKPVQDQKPPKKLTAIDEGDEETFKAIH</sequence>
<evidence type="ECO:0000313" key="3">
    <source>
        <dbReference type="Proteomes" id="UP001177023"/>
    </source>
</evidence>
<feature type="non-terminal residue" evidence="2">
    <location>
        <position position="119"/>
    </location>
</feature>
<accession>A0AA36CBB9</accession>
<feature type="non-terminal residue" evidence="2">
    <location>
        <position position="1"/>
    </location>
</feature>
<dbReference type="EMBL" id="CATQJA010001011">
    <property type="protein sequence ID" value="CAJ0565214.1"/>
    <property type="molecule type" value="Genomic_DNA"/>
</dbReference>
<organism evidence="2 3">
    <name type="scientific">Mesorhabditis spiculigera</name>
    <dbReference type="NCBI Taxonomy" id="96644"/>
    <lineage>
        <taxon>Eukaryota</taxon>
        <taxon>Metazoa</taxon>
        <taxon>Ecdysozoa</taxon>
        <taxon>Nematoda</taxon>
        <taxon>Chromadorea</taxon>
        <taxon>Rhabditida</taxon>
        <taxon>Rhabditina</taxon>
        <taxon>Rhabditomorpha</taxon>
        <taxon>Rhabditoidea</taxon>
        <taxon>Rhabditidae</taxon>
        <taxon>Mesorhabditinae</taxon>
        <taxon>Mesorhabditis</taxon>
    </lineage>
</organism>
<feature type="region of interest" description="Disordered" evidence="1">
    <location>
        <begin position="89"/>
        <end position="110"/>
    </location>
</feature>
<reference evidence="2" key="1">
    <citation type="submission" date="2023-06" db="EMBL/GenBank/DDBJ databases">
        <authorList>
            <person name="Delattre M."/>
        </authorList>
    </citation>
    <scope>NUCLEOTIDE SEQUENCE</scope>
    <source>
        <strain evidence="2">AF72</strain>
    </source>
</reference>
<proteinExistence type="predicted"/>
<keyword evidence="3" id="KW-1185">Reference proteome</keyword>
<dbReference type="Proteomes" id="UP001177023">
    <property type="component" value="Unassembled WGS sequence"/>
</dbReference>
<comment type="caution">
    <text evidence="2">The sequence shown here is derived from an EMBL/GenBank/DDBJ whole genome shotgun (WGS) entry which is preliminary data.</text>
</comment>
<gene>
    <name evidence="2" type="ORF">MSPICULIGERA_LOCUS3866</name>
</gene>